<comment type="similarity">
    <text evidence="5">Belongs to the peptidase M24B family.</text>
</comment>
<keyword evidence="7" id="KW-0472">Membrane</keyword>
<dbReference type="SUPFAM" id="SSF53092">
    <property type="entry name" value="Creatinase/prolidase N-terminal domain"/>
    <property type="match status" value="1"/>
</dbReference>
<dbReference type="SMART" id="SM01011">
    <property type="entry name" value="AMP_N"/>
    <property type="match status" value="1"/>
</dbReference>
<dbReference type="Proteomes" id="UP000007799">
    <property type="component" value="Unassembled WGS sequence"/>
</dbReference>
<reference evidence="9" key="1">
    <citation type="submission" date="2009-08" db="EMBL/GenBank/DDBJ databases">
        <title>Annotation of Salpingoeca rosetta.</title>
        <authorList>
            <consortium name="The Broad Institute Genome Sequencing Platform"/>
            <person name="Russ C."/>
            <person name="Cuomo C."/>
            <person name="Burger G."/>
            <person name="Gray M.W."/>
            <person name="Holland P.W.H."/>
            <person name="King N."/>
            <person name="Lang F.B.F."/>
            <person name="Roger A.J."/>
            <person name="Ruiz-Trillo I."/>
            <person name="Young S.K."/>
            <person name="Zeng Q."/>
            <person name="Gargeya S."/>
            <person name="Alvarado L."/>
            <person name="Berlin A."/>
            <person name="Chapman S.B."/>
            <person name="Chen Z."/>
            <person name="Freedman E."/>
            <person name="Gellesch M."/>
            <person name="Goldberg J."/>
            <person name="Griggs A."/>
            <person name="Gujja S."/>
            <person name="Heilman E."/>
            <person name="Heiman D."/>
            <person name="Howarth C."/>
            <person name="Mehta T."/>
            <person name="Neiman D."/>
            <person name="Pearson M."/>
            <person name="Roberts A."/>
            <person name="Saif S."/>
            <person name="Shea T."/>
            <person name="Shenoy N."/>
            <person name="Sisk P."/>
            <person name="Stolte C."/>
            <person name="Sykes S."/>
            <person name="White J."/>
            <person name="Yandava C."/>
            <person name="Haas B."/>
            <person name="Nusbaum C."/>
            <person name="Birren B."/>
        </authorList>
    </citation>
    <scope>NUCLEOTIDE SEQUENCE [LARGE SCALE GENOMIC DNA]</scope>
    <source>
        <strain evidence="9">ATCC 50818</strain>
    </source>
</reference>
<dbReference type="PANTHER" id="PTHR43226">
    <property type="entry name" value="XAA-PRO AMINOPEPTIDASE 3"/>
    <property type="match status" value="1"/>
</dbReference>
<comment type="cofactor">
    <cofactor evidence="1">
        <name>Mn(2+)</name>
        <dbReference type="ChEBI" id="CHEBI:29035"/>
    </cofactor>
</comment>
<dbReference type="PANTHER" id="PTHR43226:SF1">
    <property type="entry name" value="XAA-PRO DIPEPTIDASE"/>
    <property type="match status" value="1"/>
</dbReference>
<evidence type="ECO:0000256" key="4">
    <source>
        <dbReference type="ARBA" id="ARBA00023211"/>
    </source>
</evidence>
<dbReference type="Pfam" id="PF05195">
    <property type="entry name" value="AMP_N"/>
    <property type="match status" value="1"/>
</dbReference>
<organism evidence="10">
    <name type="scientific">Salpingoeca rosetta (strain ATCC 50818 / BSB-021)</name>
    <dbReference type="NCBI Taxonomy" id="946362"/>
    <lineage>
        <taxon>Eukaryota</taxon>
        <taxon>Choanoflagellata</taxon>
        <taxon>Craspedida</taxon>
        <taxon>Salpingoecidae</taxon>
        <taxon>Salpingoeca</taxon>
    </lineage>
</organism>
<dbReference type="EMBL" id="GL832989">
    <property type="protein sequence ID" value="EGD79952.1"/>
    <property type="molecule type" value="Genomic_DNA"/>
</dbReference>
<evidence type="ECO:0000313" key="10">
    <source>
        <dbReference type="Proteomes" id="UP000007799"/>
    </source>
</evidence>
<evidence type="ECO:0000256" key="3">
    <source>
        <dbReference type="ARBA" id="ARBA00022801"/>
    </source>
</evidence>
<dbReference type="InterPro" id="IPR029149">
    <property type="entry name" value="Creatin/AminoP/Spt16_N"/>
</dbReference>
<dbReference type="OMA" id="CHTALMA"/>
<keyword evidence="7" id="KW-0812">Transmembrane</keyword>
<feature type="domain" description="Aminopeptidase P N-terminal" evidence="8">
    <location>
        <begin position="89"/>
        <end position="247"/>
    </location>
</feature>
<evidence type="ECO:0000256" key="5">
    <source>
        <dbReference type="RuleBase" id="RU000590"/>
    </source>
</evidence>
<dbReference type="InterPro" id="IPR001131">
    <property type="entry name" value="Peptidase_M24B_aminopep-P_CS"/>
</dbReference>
<dbReference type="Gene3D" id="3.90.230.10">
    <property type="entry name" value="Creatinase/methionine aminopeptidase superfamily"/>
    <property type="match status" value="1"/>
</dbReference>
<feature type="transmembrane region" description="Helical" evidence="7">
    <location>
        <begin position="40"/>
        <end position="59"/>
    </location>
</feature>
<dbReference type="InterPro" id="IPR007865">
    <property type="entry name" value="Aminopep_P_N"/>
</dbReference>
<evidence type="ECO:0000313" key="9">
    <source>
        <dbReference type="EMBL" id="EGD79952.1"/>
    </source>
</evidence>
<feature type="region of interest" description="Disordered" evidence="6">
    <location>
        <begin position="1"/>
        <end position="25"/>
    </location>
</feature>
<dbReference type="GO" id="GO:0030145">
    <property type="term" value="F:manganese ion binding"/>
    <property type="evidence" value="ECO:0007669"/>
    <property type="project" value="InterPro"/>
</dbReference>
<dbReference type="GO" id="GO:0006508">
    <property type="term" value="P:proteolysis"/>
    <property type="evidence" value="ECO:0007669"/>
    <property type="project" value="TreeGrafter"/>
</dbReference>
<evidence type="ECO:0000256" key="6">
    <source>
        <dbReference type="SAM" id="MobiDB-lite"/>
    </source>
</evidence>
<dbReference type="InterPro" id="IPR036005">
    <property type="entry name" value="Creatinase/aminopeptidase-like"/>
</dbReference>
<dbReference type="Pfam" id="PF00557">
    <property type="entry name" value="Peptidase_M24"/>
    <property type="match status" value="1"/>
</dbReference>
<evidence type="ECO:0000256" key="2">
    <source>
        <dbReference type="ARBA" id="ARBA00022723"/>
    </source>
</evidence>
<keyword evidence="4" id="KW-0464">Manganese</keyword>
<dbReference type="OrthoDB" id="10261878at2759"/>
<dbReference type="PROSITE" id="PS00491">
    <property type="entry name" value="PROLINE_PEPTIDASE"/>
    <property type="match status" value="1"/>
</dbReference>
<dbReference type="InterPro" id="IPR052433">
    <property type="entry name" value="X-Pro_dipept-like"/>
</dbReference>
<dbReference type="InParanoid" id="F2UQP7"/>
<evidence type="ECO:0000256" key="7">
    <source>
        <dbReference type="SAM" id="Phobius"/>
    </source>
</evidence>
<dbReference type="RefSeq" id="XP_004988573.1">
    <property type="nucleotide sequence ID" value="XM_004988516.1"/>
</dbReference>
<dbReference type="GeneID" id="16069103"/>
<dbReference type="Gene3D" id="3.40.350.10">
    <property type="entry name" value="Creatinase/prolidase N-terminal domain"/>
    <property type="match status" value="1"/>
</dbReference>
<dbReference type="AlphaFoldDB" id="F2UQP7"/>
<gene>
    <name evidence="9" type="ORF">PTSG_10234</name>
</gene>
<keyword evidence="3" id="KW-0378">Hydrolase</keyword>
<dbReference type="InterPro" id="IPR000994">
    <property type="entry name" value="Pept_M24"/>
</dbReference>
<name>F2UQP7_SALR5</name>
<proteinExistence type="inferred from homology"/>
<evidence type="ECO:0000256" key="1">
    <source>
        <dbReference type="ARBA" id="ARBA00001936"/>
    </source>
</evidence>
<dbReference type="GO" id="GO:0070006">
    <property type="term" value="F:metalloaminopeptidase activity"/>
    <property type="evidence" value="ECO:0007669"/>
    <property type="project" value="InterPro"/>
</dbReference>
<sequence length="567" mass="61794">MPDQERVPLVAPATHSYNDDDDDGDGDKGACCSMCTRRRLLLGWFVMCVALVAATVVAVQQGRHASAVEERTAFYACGVVDEALDPVHVPQELYPEVKARVEDVLPQWFNGTEALLFLQGGDVQLHFFADTERTFWQESNFRYLSGGYERPGGAWLLCSAALNDTVPWHPPPSQLRQHSLTCHLFVDKPTLADAIWNGKALTLEQLRAMYTIDHIHWKDDFATVVSPVLAALNVSEVDTMPASPQLADALPAPLDTLTRNRTRLRDVLGEARGVKTPTELRLMRAAAAVGSAAHNYILRSARKSEAEYQVEAAFVAVNTACGLQQQSYLPIVASGPRAGTLHYNTNMQPLEADWLLVDAGATVHGYGTDITRTWALSGHFSSLQRQAYEVVLGAQLAGIAAYRAGNTWVNATREAEHALLRGLLETQLVVNATFDALAETNITRVFMPHSLGHHIGLDVHDYVPGGLGRCRPSEDPLEPIECPGTLEVGMVVTCEPGLYFIPQLLQESYATPSLAPFLNKAAIDAFISAGVGGVRIEDVVVITQDAPDVISSGIPKTIKQIQHHVLS</sequence>
<evidence type="ECO:0000259" key="8">
    <source>
        <dbReference type="SMART" id="SM01011"/>
    </source>
</evidence>
<dbReference type="SUPFAM" id="SSF55920">
    <property type="entry name" value="Creatinase/aminopeptidase"/>
    <property type="match status" value="1"/>
</dbReference>
<keyword evidence="10" id="KW-1185">Reference proteome</keyword>
<accession>F2UQP7</accession>
<keyword evidence="7" id="KW-1133">Transmembrane helix</keyword>
<dbReference type="eggNOG" id="KOG2737">
    <property type="taxonomic scope" value="Eukaryota"/>
</dbReference>
<dbReference type="STRING" id="946362.F2UQP7"/>
<protein>
    <submittedName>
        <fullName evidence="9">Peptidase M24</fullName>
    </submittedName>
</protein>
<keyword evidence="2 5" id="KW-0479">Metal-binding</keyword>
<dbReference type="KEGG" id="sre:PTSG_10234"/>